<organism evidence="1 2">
    <name type="scientific">Popillia japonica</name>
    <name type="common">Japanese beetle</name>
    <dbReference type="NCBI Taxonomy" id="7064"/>
    <lineage>
        <taxon>Eukaryota</taxon>
        <taxon>Metazoa</taxon>
        <taxon>Ecdysozoa</taxon>
        <taxon>Arthropoda</taxon>
        <taxon>Hexapoda</taxon>
        <taxon>Insecta</taxon>
        <taxon>Pterygota</taxon>
        <taxon>Neoptera</taxon>
        <taxon>Endopterygota</taxon>
        <taxon>Coleoptera</taxon>
        <taxon>Polyphaga</taxon>
        <taxon>Scarabaeiformia</taxon>
        <taxon>Scarabaeidae</taxon>
        <taxon>Rutelinae</taxon>
        <taxon>Popillia</taxon>
    </lineage>
</organism>
<evidence type="ECO:0000313" key="1">
    <source>
        <dbReference type="EMBL" id="KAK9685413.1"/>
    </source>
</evidence>
<keyword evidence="2" id="KW-1185">Reference proteome</keyword>
<protein>
    <submittedName>
        <fullName evidence="1">Uncharacterized protein</fullName>
    </submittedName>
</protein>
<sequence length="133" mass="15145">MGSIDKIDMLLSSTECVRKSVEKWYKKLFFHLADLAVVYAHAMYKVKTGINISLADFQLERIRQLISTYQTSKIKSKGGRPSAGDIPSRLIDPYPAERRTHNVYVMFENARKIVLEKEKIAGTFALIATLDYA</sequence>
<dbReference type="Proteomes" id="UP001458880">
    <property type="component" value="Unassembled WGS sequence"/>
</dbReference>
<comment type="caution">
    <text evidence="1">The sequence shown here is derived from an EMBL/GenBank/DDBJ whole genome shotgun (WGS) entry which is preliminary data.</text>
</comment>
<dbReference type="EMBL" id="JASPKY010000777">
    <property type="protein sequence ID" value="KAK9685413.1"/>
    <property type="molecule type" value="Genomic_DNA"/>
</dbReference>
<accession>A0AAW1I8W1</accession>
<gene>
    <name evidence="1" type="ORF">QE152_g38028</name>
</gene>
<dbReference type="AlphaFoldDB" id="A0AAW1I8W1"/>
<evidence type="ECO:0000313" key="2">
    <source>
        <dbReference type="Proteomes" id="UP001458880"/>
    </source>
</evidence>
<name>A0AAW1I8W1_POPJA</name>
<proteinExistence type="predicted"/>
<reference evidence="1 2" key="1">
    <citation type="journal article" date="2024" name="BMC Genomics">
        <title>De novo assembly and annotation of Popillia japonica's genome with initial clues to its potential as an invasive pest.</title>
        <authorList>
            <person name="Cucini C."/>
            <person name="Boschi S."/>
            <person name="Funari R."/>
            <person name="Cardaioli E."/>
            <person name="Iannotti N."/>
            <person name="Marturano G."/>
            <person name="Paoli F."/>
            <person name="Bruttini M."/>
            <person name="Carapelli A."/>
            <person name="Frati F."/>
            <person name="Nardi F."/>
        </authorList>
    </citation>
    <scope>NUCLEOTIDE SEQUENCE [LARGE SCALE GENOMIC DNA]</scope>
    <source>
        <strain evidence="1">DMR45628</strain>
    </source>
</reference>